<dbReference type="GO" id="GO:0006412">
    <property type="term" value="P:translation"/>
    <property type="evidence" value="ECO:0007669"/>
    <property type="project" value="InterPro"/>
</dbReference>
<dbReference type="GO" id="GO:0003735">
    <property type="term" value="F:structural constituent of ribosome"/>
    <property type="evidence" value="ECO:0007669"/>
    <property type="project" value="InterPro"/>
</dbReference>
<dbReference type="Pfam" id="PF07147">
    <property type="entry name" value="PDCD9"/>
    <property type="match status" value="1"/>
</dbReference>
<evidence type="ECO:0000256" key="7">
    <source>
        <dbReference type="ARBA" id="ARBA00022980"/>
    </source>
</evidence>
<dbReference type="GO" id="GO:0000027">
    <property type="term" value="P:ribosomal large subunit assembly"/>
    <property type="evidence" value="ECO:0007669"/>
    <property type="project" value="TreeGrafter"/>
</dbReference>
<evidence type="ECO:0000313" key="13">
    <source>
        <dbReference type="EMBL" id="CAF1093623.1"/>
    </source>
</evidence>
<protein>
    <recommendedName>
        <fullName evidence="5">Ribosome biogenesis protein NOP53</fullName>
    </recommendedName>
</protein>
<dbReference type="InterPro" id="IPR011687">
    <property type="entry name" value="Nop53/GLTSCR2"/>
</dbReference>
<dbReference type="GO" id="GO:0005654">
    <property type="term" value="C:nucleoplasm"/>
    <property type="evidence" value="ECO:0007669"/>
    <property type="project" value="UniProtKB-SubCell"/>
</dbReference>
<dbReference type="GO" id="GO:0005730">
    <property type="term" value="C:nucleolus"/>
    <property type="evidence" value="ECO:0007669"/>
    <property type="project" value="UniProtKB-SubCell"/>
</dbReference>
<evidence type="ECO:0000256" key="1">
    <source>
        <dbReference type="ARBA" id="ARBA00004173"/>
    </source>
</evidence>
<evidence type="ECO:0000256" key="4">
    <source>
        <dbReference type="ARBA" id="ARBA00008838"/>
    </source>
</evidence>
<comment type="subcellular location">
    <subcellularLocation>
        <location evidence="1">Mitochondrion</location>
    </subcellularLocation>
    <subcellularLocation>
        <location evidence="2">Nucleus</location>
        <location evidence="2">Nucleolus</location>
    </subcellularLocation>
    <subcellularLocation>
        <location evidence="3">Nucleus</location>
        <location evidence="3">Nucleoplasm</location>
    </subcellularLocation>
</comment>
<evidence type="ECO:0000256" key="2">
    <source>
        <dbReference type="ARBA" id="ARBA00004604"/>
    </source>
</evidence>
<evidence type="ECO:0000256" key="8">
    <source>
        <dbReference type="ARBA" id="ARBA00023128"/>
    </source>
</evidence>
<evidence type="ECO:0000256" key="12">
    <source>
        <dbReference type="SAM" id="MobiDB-lite"/>
    </source>
</evidence>
<evidence type="ECO:0000256" key="5">
    <source>
        <dbReference type="ARBA" id="ARBA00018339"/>
    </source>
</evidence>
<dbReference type="PANTHER" id="PTHR14211:SF7">
    <property type="entry name" value="RIBOSOME BIOGENESIS PROTEIN NOP53"/>
    <property type="match status" value="1"/>
</dbReference>
<dbReference type="AlphaFoldDB" id="A0A814NHB3"/>
<keyword evidence="11" id="KW-0175">Coiled coil</keyword>
<keyword evidence="7" id="KW-0689">Ribosomal protein</keyword>
<name>A0A814NHB3_9BILA</name>
<dbReference type="GO" id="GO:1990904">
    <property type="term" value="C:ribonucleoprotein complex"/>
    <property type="evidence" value="ECO:0007669"/>
    <property type="project" value="UniProtKB-KW"/>
</dbReference>
<keyword evidence="9" id="KW-0539">Nucleus</keyword>
<evidence type="ECO:0000256" key="11">
    <source>
        <dbReference type="SAM" id="Coils"/>
    </source>
</evidence>
<evidence type="ECO:0000256" key="9">
    <source>
        <dbReference type="ARBA" id="ARBA00023242"/>
    </source>
</evidence>
<organism evidence="13 14">
    <name type="scientific">Adineta steineri</name>
    <dbReference type="NCBI Taxonomy" id="433720"/>
    <lineage>
        <taxon>Eukaryota</taxon>
        <taxon>Metazoa</taxon>
        <taxon>Spiralia</taxon>
        <taxon>Gnathifera</taxon>
        <taxon>Rotifera</taxon>
        <taxon>Eurotatoria</taxon>
        <taxon>Bdelloidea</taxon>
        <taxon>Adinetida</taxon>
        <taxon>Adinetidae</taxon>
        <taxon>Adineta</taxon>
    </lineage>
</organism>
<reference evidence="13" key="1">
    <citation type="submission" date="2021-02" db="EMBL/GenBank/DDBJ databases">
        <authorList>
            <person name="Nowell W R."/>
        </authorList>
    </citation>
    <scope>NUCLEOTIDE SEQUENCE</scope>
</reference>
<dbReference type="EMBL" id="CAJNOI010000121">
    <property type="protein sequence ID" value="CAF1093623.1"/>
    <property type="molecule type" value="Genomic_DNA"/>
</dbReference>
<keyword evidence="6" id="KW-0690">Ribosome biogenesis</keyword>
<comment type="caution">
    <text evidence="13">The sequence shown here is derived from an EMBL/GenBank/DDBJ whole genome shotgun (WGS) entry which is preliminary data.</text>
</comment>
<feature type="region of interest" description="Disordered" evidence="12">
    <location>
        <begin position="102"/>
        <end position="122"/>
    </location>
</feature>
<dbReference type="Proteomes" id="UP000663877">
    <property type="component" value="Unassembled WGS sequence"/>
</dbReference>
<dbReference type="GO" id="GO:0008097">
    <property type="term" value="F:5S rRNA binding"/>
    <property type="evidence" value="ECO:0007669"/>
    <property type="project" value="TreeGrafter"/>
</dbReference>
<dbReference type="PANTHER" id="PTHR14211">
    <property type="entry name" value="GLIOMA SUPPRESSOR CANDIDATE REGION GENE 2"/>
    <property type="match status" value="1"/>
</dbReference>
<keyword evidence="10" id="KW-0687">Ribonucleoprotein</keyword>
<sequence>MGRKTAKHVPRNQKKYWRKISTQDIEDRLEDVRVQEMTGGRRADQPDHVLYHIDNELPLGAKSPSAEETEYTAPILRSTGKKRQQLDLNNLNTYKILQPHSSVLPPAVDARPTKNPSSKRTKRLVETQEIVETRRAATKKYQTAIKQRSEAFEKTALDKAGKIELDDPHVSQGYDLWNMRDEKKEKVRSAVGSDMASYMEQIYQTYDWKVPKHITKKPTKLPAIETPLPGTSYNPTFDDHQGLLQKAVEVELEKERKELKLLRNLPKPLTQSAAEPIKQSYLKEMSAGIFDDDIENEQANDKNSFFGLNSVSIGKPVTVDTKTVAQRNKEKLRKIKDAEAKAAKEKRIQDNKFFRLKSIRKEITKESLEQQARDKKRKIEYENREKFGTKKFGRYKFEDADLDLNLSEDITGNLRTMKAEGNLLHDRFKSLQKRNIIESRIRAKPTKTKVKRYEKRSVREVGHRLNHPGVHIPHGVQYKTPHNLPDEYADHPLYPPIRPKYPPGSWGSMDPKKAWMHFELGEKHYRHLKSVKERLTIMAYQNMICYYDKLDVEQINSKLIWMLTGRPRSPRSLPFYKHITQTHVTDELPKFYEQMDVESLLNYVKPILIDRILTDEYAQKDDIPLEDMYDKGDYKVSSIMNEKKLKIDQQRTTNTLTKMIRTIINVLAEHKPHLRQALVGSDVPIEAWWSLNTNGSKYDRAKWHHDSDTTSFQFRDKAAVQVKTDKPLKSIVDPNSSLCQTPVPFCPYQAPSFKVFTDRYLPMQIPGHWHGEGHDFNLLSIYSMDSIYQHDSYFNEDELLPSLMSWIVNAGHAELLAQAYYLGFSMWREPTYPLIAQTIVSNRRQWIFGVYQLNTIAHFKPRDAYTTSNICWVSPIMNLYERIENGELVNFNDDVLRHLLRFILNEPVEQPDWNLRPYVDDLTNLDERYKKFIRNLYEVVKLEKQDSREHHRWARVHHDTTVFNRRYAMMTTLFKDIVFDNYPREWYGRTLEKIERKKNMPLFKEYDLLLPVTR</sequence>
<evidence type="ECO:0000256" key="3">
    <source>
        <dbReference type="ARBA" id="ARBA00004642"/>
    </source>
</evidence>
<evidence type="ECO:0000256" key="6">
    <source>
        <dbReference type="ARBA" id="ARBA00022517"/>
    </source>
</evidence>
<dbReference type="GO" id="GO:0005739">
    <property type="term" value="C:mitochondrion"/>
    <property type="evidence" value="ECO:0007669"/>
    <property type="project" value="UniProtKB-SubCell"/>
</dbReference>
<comment type="similarity">
    <text evidence="4">Belongs to the NOP53 family.</text>
</comment>
<dbReference type="GO" id="GO:0006364">
    <property type="term" value="P:rRNA processing"/>
    <property type="evidence" value="ECO:0007669"/>
    <property type="project" value="TreeGrafter"/>
</dbReference>
<dbReference type="InterPro" id="IPR010793">
    <property type="entry name" value="Ribosomal_mL37/mL65"/>
</dbReference>
<evidence type="ECO:0000313" key="14">
    <source>
        <dbReference type="Proteomes" id="UP000663877"/>
    </source>
</evidence>
<keyword evidence="8" id="KW-0496">Mitochondrion</keyword>
<proteinExistence type="inferred from homology"/>
<accession>A0A814NHB3</accession>
<feature type="coiled-coil region" evidence="11">
    <location>
        <begin position="328"/>
        <end position="385"/>
    </location>
</feature>
<gene>
    <name evidence="13" type="ORF">BJG266_LOCUS20951</name>
</gene>
<dbReference type="GO" id="GO:0005840">
    <property type="term" value="C:ribosome"/>
    <property type="evidence" value="ECO:0007669"/>
    <property type="project" value="UniProtKB-KW"/>
</dbReference>
<evidence type="ECO:0000256" key="10">
    <source>
        <dbReference type="ARBA" id="ARBA00023274"/>
    </source>
</evidence>
<dbReference type="Pfam" id="PF07767">
    <property type="entry name" value="Nop53"/>
    <property type="match status" value="1"/>
</dbReference>